<dbReference type="Proteomes" id="UP001060170">
    <property type="component" value="Chromosome 9"/>
</dbReference>
<reference evidence="2" key="1">
    <citation type="journal article" date="2018" name="BMC Genomics">
        <title>Genomic insights into host adaptation between the wheat stripe rust pathogen (Puccinia striiformis f. sp. tritici) and the barley stripe rust pathogen (Puccinia striiformis f. sp. hordei).</title>
        <authorList>
            <person name="Xia C."/>
            <person name="Wang M."/>
            <person name="Yin C."/>
            <person name="Cornejo O.E."/>
            <person name="Hulbert S.H."/>
            <person name="Chen X."/>
        </authorList>
    </citation>
    <scope>NUCLEOTIDE SEQUENCE [LARGE SCALE GENOMIC DNA]</scope>
    <source>
        <strain evidence="2">93-210</strain>
    </source>
</reference>
<reference evidence="1 2" key="3">
    <citation type="journal article" date="2022" name="Microbiol. Spectr.">
        <title>Folding features and dynamics of 3D genome architecture in plant fungal pathogens.</title>
        <authorList>
            <person name="Xia C."/>
        </authorList>
    </citation>
    <scope>NUCLEOTIDE SEQUENCE [LARGE SCALE GENOMIC DNA]</scope>
    <source>
        <strain evidence="1 2">93-210</strain>
    </source>
</reference>
<sequence length="487" mass="54748">MSTFKTLLVLLFVSWKLDSKRSGLFRAPIHEDIRLKFVDSFFGSLSSKATAQEQIHLQLSTSDTGASTLPDWIVRHAGPIAPFHQIGYYEAPSKGCKVVQVNHLQRHGSRYPTAKITKKIQSALEKLTEASHLDESMNFITNYQYRLSEASLLPLGASESFKAGVQFASRYEEIFSQEKLPFVRASLSERVVDSANNFTKGLASRIDNGIESIKPIVISEDSQSNNTLDNNSCPNRPSSDEKDQWLNIFGTPITKRLNSLAPNADLDNEDTLALMQLCIFESLADEKLSQFCDIFDHSDWPGYGYYYDLDKYYDRGLGNRLGQAEGIGYVAELTTRMTGDRKWIEQDKSKVNQTLDQSSATFPLDRGIYIDFSHDNQMVAILAALGLQPHVDLPATGPPPSHKIWDVSKWMPFASRLTIEKLSCGHHDTAFVRFVLNDMILTIPPCKTSDQNDTFREIPSICLLSQFIESRRGLLSQSQDLHEQCSA</sequence>
<name>A0ACC0EAK5_9BASI</name>
<reference evidence="2" key="2">
    <citation type="journal article" date="2018" name="Mol. Plant Microbe Interact.">
        <title>Genome sequence resources for the wheat stripe rust pathogen (Puccinia striiformis f. sp. tritici) and the barley stripe rust pathogen (Puccinia striiformis f. sp. hordei).</title>
        <authorList>
            <person name="Xia C."/>
            <person name="Wang M."/>
            <person name="Yin C."/>
            <person name="Cornejo O.E."/>
            <person name="Hulbert S.H."/>
            <person name="Chen X."/>
        </authorList>
    </citation>
    <scope>NUCLEOTIDE SEQUENCE [LARGE SCALE GENOMIC DNA]</scope>
    <source>
        <strain evidence="2">93-210</strain>
    </source>
</reference>
<evidence type="ECO:0000313" key="1">
    <source>
        <dbReference type="EMBL" id="KAI7947996.1"/>
    </source>
</evidence>
<gene>
    <name evidence="1" type="ORF">MJO28_009904</name>
</gene>
<comment type="caution">
    <text evidence="1">The sequence shown here is derived from an EMBL/GenBank/DDBJ whole genome shotgun (WGS) entry which is preliminary data.</text>
</comment>
<protein>
    <submittedName>
        <fullName evidence="1">Uncharacterized protein</fullName>
    </submittedName>
</protein>
<organism evidence="1 2">
    <name type="scientific">Puccinia striiformis f. sp. tritici</name>
    <dbReference type="NCBI Taxonomy" id="168172"/>
    <lineage>
        <taxon>Eukaryota</taxon>
        <taxon>Fungi</taxon>
        <taxon>Dikarya</taxon>
        <taxon>Basidiomycota</taxon>
        <taxon>Pucciniomycotina</taxon>
        <taxon>Pucciniomycetes</taxon>
        <taxon>Pucciniales</taxon>
        <taxon>Pucciniaceae</taxon>
        <taxon>Puccinia</taxon>
    </lineage>
</organism>
<dbReference type="EMBL" id="CM045873">
    <property type="protein sequence ID" value="KAI7947996.1"/>
    <property type="molecule type" value="Genomic_DNA"/>
</dbReference>
<keyword evidence="2" id="KW-1185">Reference proteome</keyword>
<evidence type="ECO:0000313" key="2">
    <source>
        <dbReference type="Proteomes" id="UP001060170"/>
    </source>
</evidence>
<proteinExistence type="predicted"/>
<accession>A0ACC0EAK5</accession>